<gene>
    <name evidence="2" type="ORF">HGRIS_003209</name>
</gene>
<dbReference type="Proteomes" id="UP001556367">
    <property type="component" value="Unassembled WGS sequence"/>
</dbReference>
<dbReference type="EMBL" id="JASNQZ010000006">
    <property type="protein sequence ID" value="KAL0957116.1"/>
    <property type="molecule type" value="Genomic_DNA"/>
</dbReference>
<evidence type="ECO:0000313" key="3">
    <source>
        <dbReference type="Proteomes" id="UP001556367"/>
    </source>
</evidence>
<proteinExistence type="predicted"/>
<keyword evidence="3" id="KW-1185">Reference proteome</keyword>
<protein>
    <submittedName>
        <fullName evidence="2">Uncharacterized protein</fullName>
    </submittedName>
</protein>
<feature type="chain" id="PRO_5047011558" evidence="1">
    <location>
        <begin position="24"/>
        <end position="138"/>
    </location>
</feature>
<name>A0ABR3JPX9_9AGAR</name>
<feature type="signal peptide" evidence="1">
    <location>
        <begin position="1"/>
        <end position="23"/>
    </location>
</feature>
<reference evidence="3" key="1">
    <citation type="submission" date="2024-06" db="EMBL/GenBank/DDBJ databases">
        <title>Multi-omics analyses provide insights into the biosynthesis of the anticancer antibiotic pleurotin in Hohenbuehelia grisea.</title>
        <authorList>
            <person name="Weaver J.A."/>
            <person name="Alberti F."/>
        </authorList>
    </citation>
    <scope>NUCLEOTIDE SEQUENCE [LARGE SCALE GENOMIC DNA]</scope>
    <source>
        <strain evidence="3">T-177</strain>
    </source>
</reference>
<keyword evidence="1" id="KW-0732">Signal</keyword>
<accession>A0ABR3JPX9</accession>
<evidence type="ECO:0000256" key="1">
    <source>
        <dbReference type="SAM" id="SignalP"/>
    </source>
</evidence>
<evidence type="ECO:0000313" key="2">
    <source>
        <dbReference type="EMBL" id="KAL0957116.1"/>
    </source>
</evidence>
<sequence length="138" mass="15386">MQLFGSFSLAAFYAAYFTRLTMSSPTGAVPRADDPPLMEESDTETDYYCWCYKGPGLASNATETGPSAFTTTGQFYTSETCEGVLAEPFCNYWCKMDDLLHAAMFMAHCKLIYDNEPEYSTSHCFKWNATEAACEADI</sequence>
<comment type="caution">
    <text evidence="2">The sequence shown here is derived from an EMBL/GenBank/DDBJ whole genome shotgun (WGS) entry which is preliminary data.</text>
</comment>
<organism evidence="2 3">
    <name type="scientific">Hohenbuehelia grisea</name>
    <dbReference type="NCBI Taxonomy" id="104357"/>
    <lineage>
        <taxon>Eukaryota</taxon>
        <taxon>Fungi</taxon>
        <taxon>Dikarya</taxon>
        <taxon>Basidiomycota</taxon>
        <taxon>Agaricomycotina</taxon>
        <taxon>Agaricomycetes</taxon>
        <taxon>Agaricomycetidae</taxon>
        <taxon>Agaricales</taxon>
        <taxon>Pleurotineae</taxon>
        <taxon>Pleurotaceae</taxon>
        <taxon>Hohenbuehelia</taxon>
    </lineage>
</organism>